<dbReference type="Pfam" id="PF01807">
    <property type="entry name" value="Zn_ribbon_DnaG"/>
    <property type="match status" value="1"/>
</dbReference>
<dbReference type="EC" id="2.7.7.101" evidence="12"/>
<evidence type="ECO:0000313" key="14">
    <source>
        <dbReference type="EMBL" id="BAC24615.1"/>
    </source>
</evidence>
<comment type="catalytic activity">
    <reaction evidence="12">
        <text>ssDNA + n NTP = ssDNA/pppN(pN)n-1 hybrid + (n-1) diphosphate.</text>
        <dbReference type="EC" id="2.7.7.101"/>
    </reaction>
</comment>
<sequence>MNAYISNLFINRLLENINIIELISSIINLKKSGKNYFALCPFHQEKTPSFSVSYEKQFFHCFGCGIHGNAIDFLMNYNNLTFIESIEELSNIAGFAFKKAQSKKIINNEELKKRSDIYKLMNQVSMIYKKILNSKIFIEANDYLNNRGLNIDSIEEFSIGFSSININILNYLKQSLQNFYLLKSSGIFLINEKKKLSNIFKNRIMIPMKDKYGNVIAFGGRSINNFFPKYLNSKETLIFKKSNYLYGIYEIKKRKIKILKILLVEGYFDVISLSQYGIYYSVASLGCTTPFQIKIIFRLTNKIICCYDGDSAGRRSAWKTLINSLSYLEDGREIFFIFLPNNEDPDSLIRKIGKKSFEILIEDAKPMSSFLFDTLIKKSNLYHLDGKVKFIKLILPIIKKIPGKNLRLYIRKEIGYKIGILEDYQLEKFLSLKEIKYKKNKQIKYKNNIMNTLIGLLIQNPKLSKLISKKNEIKLYNIRIKEIPFFIELIKICKNNTNINTSQILEHYRGKKYHNHLENLAIWDHMISENLIKQIFIETLSSLYKIILVSRQNILISRARIQDLSVEEKKELWCINKKLSKK</sequence>
<dbReference type="InterPro" id="IPR016136">
    <property type="entry name" value="DNA_helicase_N/primase_C"/>
</dbReference>
<dbReference type="InterPro" id="IPR013173">
    <property type="entry name" value="DNA_primase_DnaG_DnaB-bd_dom"/>
</dbReference>
<keyword evidence="2 12" id="KW-0639">Primosome</keyword>
<keyword evidence="1 12" id="KW-0240">DNA-directed RNA polymerase</keyword>
<evidence type="ECO:0000256" key="3">
    <source>
        <dbReference type="ARBA" id="ARBA00022679"/>
    </source>
</evidence>
<keyword evidence="5 12" id="KW-0235">DNA replication</keyword>
<dbReference type="InterPro" id="IPR036977">
    <property type="entry name" value="DNA_primase_Znf_CHC2"/>
</dbReference>
<accession>Q8D285</accession>
<dbReference type="SUPFAM" id="SSF57783">
    <property type="entry name" value="Zinc beta-ribbon"/>
    <property type="match status" value="1"/>
</dbReference>
<comment type="subunit">
    <text evidence="12">Monomer. Interacts with DnaB.</text>
</comment>
<dbReference type="SMART" id="SM00493">
    <property type="entry name" value="TOPRIM"/>
    <property type="match status" value="1"/>
</dbReference>
<dbReference type="InterPro" id="IPR050219">
    <property type="entry name" value="DnaG_primase"/>
</dbReference>
<evidence type="ECO:0000256" key="9">
    <source>
        <dbReference type="ARBA" id="ARBA00022842"/>
    </source>
</evidence>
<dbReference type="OrthoDB" id="9803773at2"/>
<dbReference type="InterPro" id="IPR019475">
    <property type="entry name" value="DNA_primase_DnaB-bd"/>
</dbReference>
<evidence type="ECO:0000256" key="5">
    <source>
        <dbReference type="ARBA" id="ARBA00022705"/>
    </source>
</evidence>
<evidence type="ECO:0000256" key="4">
    <source>
        <dbReference type="ARBA" id="ARBA00022695"/>
    </source>
</evidence>
<dbReference type="GO" id="GO:0003677">
    <property type="term" value="F:DNA binding"/>
    <property type="evidence" value="ECO:0007669"/>
    <property type="project" value="UniProtKB-KW"/>
</dbReference>
<feature type="zinc finger region" description="CHC2-type" evidence="12">
    <location>
        <begin position="40"/>
        <end position="64"/>
    </location>
</feature>
<dbReference type="STRING" id="36870.gene:10368973"/>
<dbReference type="CDD" id="cd03364">
    <property type="entry name" value="TOPRIM_DnaG_primases"/>
    <property type="match status" value="1"/>
</dbReference>
<dbReference type="Gene3D" id="3.40.1360.10">
    <property type="match status" value="1"/>
</dbReference>
<dbReference type="Pfam" id="PF08275">
    <property type="entry name" value="DNAG_N"/>
    <property type="match status" value="1"/>
</dbReference>
<dbReference type="InterPro" id="IPR006295">
    <property type="entry name" value="DNA_primase_DnaG"/>
</dbReference>
<feature type="domain" description="Toprim" evidence="13">
    <location>
        <begin position="259"/>
        <end position="340"/>
    </location>
</feature>
<dbReference type="GO" id="GO:1990077">
    <property type="term" value="C:primosome complex"/>
    <property type="evidence" value="ECO:0007669"/>
    <property type="project" value="UniProtKB-KW"/>
</dbReference>
<keyword evidence="15" id="KW-1185">Reference proteome</keyword>
<comment type="domain">
    <text evidence="12">Contains an N-terminal zinc-binding domain, a central core domain that contains the primase activity, and a C-terminal DnaB-binding domain.</text>
</comment>
<keyword evidence="4 12" id="KW-0548">Nucleotidyltransferase</keyword>
<keyword evidence="10 12" id="KW-0238">DNA-binding</keyword>
<keyword evidence="8 12" id="KW-0862">Zinc</keyword>
<dbReference type="InterPro" id="IPR002694">
    <property type="entry name" value="Znf_CHC2"/>
</dbReference>
<dbReference type="Gene3D" id="1.10.860.10">
    <property type="entry name" value="DNAb Helicase, Chain A"/>
    <property type="match status" value="1"/>
</dbReference>
<dbReference type="InterPro" id="IPR034151">
    <property type="entry name" value="TOPRIM_DnaG_bac"/>
</dbReference>
<dbReference type="PROSITE" id="PS50880">
    <property type="entry name" value="TOPRIM"/>
    <property type="match status" value="1"/>
</dbReference>
<comment type="function">
    <text evidence="12">RNA polymerase that catalyzes the synthesis of short RNA molecules used as primers for DNA polymerase during DNA replication.</text>
</comment>
<dbReference type="SUPFAM" id="SSF56731">
    <property type="entry name" value="DNA primase core"/>
    <property type="match status" value="1"/>
</dbReference>
<dbReference type="FunFam" id="3.90.580.10:FF:000001">
    <property type="entry name" value="DNA primase"/>
    <property type="match status" value="1"/>
</dbReference>
<evidence type="ECO:0000256" key="10">
    <source>
        <dbReference type="ARBA" id="ARBA00023125"/>
    </source>
</evidence>
<dbReference type="AlphaFoldDB" id="Q8D285"/>
<dbReference type="PANTHER" id="PTHR30313">
    <property type="entry name" value="DNA PRIMASE"/>
    <property type="match status" value="1"/>
</dbReference>
<organism evidence="14 15">
    <name type="scientific">Wigglesworthia glossinidia brevipalpis</name>
    <dbReference type="NCBI Taxonomy" id="36870"/>
    <lineage>
        <taxon>Bacteria</taxon>
        <taxon>Pseudomonadati</taxon>
        <taxon>Pseudomonadota</taxon>
        <taxon>Gammaproteobacteria</taxon>
        <taxon>Enterobacterales</taxon>
        <taxon>Erwiniaceae</taxon>
        <taxon>Wigglesworthia</taxon>
    </lineage>
</organism>
<dbReference type="InterPro" id="IPR006171">
    <property type="entry name" value="TOPRIM_dom"/>
</dbReference>
<dbReference type="GO" id="GO:0008270">
    <property type="term" value="F:zinc ion binding"/>
    <property type="evidence" value="ECO:0007669"/>
    <property type="project" value="UniProtKB-UniRule"/>
</dbReference>
<dbReference type="PANTHER" id="PTHR30313:SF2">
    <property type="entry name" value="DNA PRIMASE"/>
    <property type="match status" value="1"/>
</dbReference>
<dbReference type="HOGENOM" id="CLU_013501_5_4_6"/>
<keyword evidence="6 12" id="KW-0479">Metal-binding</keyword>
<dbReference type="GO" id="GO:0003899">
    <property type="term" value="F:DNA-directed RNA polymerase activity"/>
    <property type="evidence" value="ECO:0007669"/>
    <property type="project" value="UniProtKB-UniRule"/>
</dbReference>
<dbReference type="HAMAP" id="MF_00974">
    <property type="entry name" value="DNA_primase_DnaG"/>
    <property type="match status" value="1"/>
</dbReference>
<dbReference type="eggNOG" id="COG0358">
    <property type="taxonomic scope" value="Bacteria"/>
</dbReference>
<dbReference type="Gene3D" id="1.20.50.20">
    <property type="entry name" value="DnaG, RNA polymerase domain, helical bundle"/>
    <property type="match status" value="1"/>
</dbReference>
<name>Q8D285_WIGBR</name>
<dbReference type="InterPro" id="IPR037068">
    <property type="entry name" value="DNA_primase_core_N_sf"/>
</dbReference>
<comment type="similarity">
    <text evidence="12">Belongs to the DnaG primase family.</text>
</comment>
<keyword evidence="3 12" id="KW-0808">Transferase</keyword>
<evidence type="ECO:0000256" key="1">
    <source>
        <dbReference type="ARBA" id="ARBA00022478"/>
    </source>
</evidence>
<dbReference type="Pfam" id="PF13155">
    <property type="entry name" value="Toprim_2"/>
    <property type="match status" value="1"/>
</dbReference>
<keyword evidence="11 12" id="KW-0804">Transcription</keyword>
<dbReference type="FunFam" id="3.40.1360.10:FF:000002">
    <property type="entry name" value="DNA primase"/>
    <property type="match status" value="1"/>
</dbReference>
<evidence type="ECO:0000256" key="7">
    <source>
        <dbReference type="ARBA" id="ARBA00022771"/>
    </source>
</evidence>
<evidence type="ECO:0000256" key="8">
    <source>
        <dbReference type="ARBA" id="ARBA00022833"/>
    </source>
</evidence>
<dbReference type="GO" id="GO:0005737">
    <property type="term" value="C:cytoplasm"/>
    <property type="evidence" value="ECO:0007669"/>
    <property type="project" value="TreeGrafter"/>
</dbReference>
<dbReference type="KEGG" id="wbr:dnaG"/>
<dbReference type="InterPro" id="IPR030846">
    <property type="entry name" value="DnaG_bac"/>
</dbReference>
<keyword evidence="7 12" id="KW-0863">Zinc-finger</keyword>
<dbReference type="Proteomes" id="UP000000562">
    <property type="component" value="Chromosome"/>
</dbReference>
<reference evidence="14 15" key="1">
    <citation type="journal article" date="2002" name="Nat. Genet.">
        <title>Genome sequence of the endocellular obligate symbiont of tsetse flies, Wigglesworthia glossinidia.</title>
        <authorList>
            <person name="Akman L."/>
            <person name="Yamashita A."/>
            <person name="Watanabe H."/>
            <person name="Oshima K."/>
            <person name="Shiba T."/>
            <person name="Hattori M."/>
            <person name="Aksoy S."/>
        </authorList>
    </citation>
    <scope>NUCLEOTIDE SEQUENCE [LARGE SCALE GENOMIC DNA]</scope>
</reference>
<evidence type="ECO:0000256" key="11">
    <source>
        <dbReference type="ARBA" id="ARBA00023163"/>
    </source>
</evidence>
<evidence type="ECO:0000313" key="15">
    <source>
        <dbReference type="Proteomes" id="UP000000562"/>
    </source>
</evidence>
<evidence type="ECO:0000256" key="12">
    <source>
        <dbReference type="HAMAP-Rule" id="MF_00974"/>
    </source>
</evidence>
<dbReference type="Pfam" id="PF08278">
    <property type="entry name" value="DnaG_DnaB_bind"/>
    <property type="match status" value="1"/>
</dbReference>
<evidence type="ECO:0000259" key="13">
    <source>
        <dbReference type="PROSITE" id="PS50880"/>
    </source>
</evidence>
<dbReference type="Gene3D" id="3.90.580.10">
    <property type="entry name" value="Zinc finger, CHC2-type domain"/>
    <property type="match status" value="1"/>
</dbReference>
<dbReference type="SMART" id="SM00766">
    <property type="entry name" value="DnaG_DnaB_bind"/>
    <property type="match status" value="1"/>
</dbReference>
<dbReference type="SMART" id="SM00400">
    <property type="entry name" value="ZnF_CHCC"/>
    <property type="match status" value="1"/>
</dbReference>
<proteinExistence type="inferred from homology"/>
<evidence type="ECO:0000256" key="6">
    <source>
        <dbReference type="ARBA" id="ARBA00022723"/>
    </source>
</evidence>
<protein>
    <recommendedName>
        <fullName evidence="12">DNA primase</fullName>
        <ecNumber evidence="12">2.7.7.101</ecNumber>
    </recommendedName>
</protein>
<dbReference type="GO" id="GO:0006269">
    <property type="term" value="P:DNA replication, synthesis of primer"/>
    <property type="evidence" value="ECO:0007669"/>
    <property type="project" value="UniProtKB-UniRule"/>
</dbReference>
<dbReference type="InterPro" id="IPR013264">
    <property type="entry name" value="DNAG_N"/>
</dbReference>
<dbReference type="GO" id="GO:0000428">
    <property type="term" value="C:DNA-directed RNA polymerase complex"/>
    <property type="evidence" value="ECO:0007669"/>
    <property type="project" value="UniProtKB-KW"/>
</dbReference>
<dbReference type="Pfam" id="PF10410">
    <property type="entry name" value="DnaB_bind"/>
    <property type="match status" value="1"/>
</dbReference>
<dbReference type="NCBIfam" id="TIGR01391">
    <property type="entry name" value="dnaG"/>
    <property type="match status" value="1"/>
</dbReference>
<dbReference type="EMBL" id="BA000021">
    <property type="protein sequence ID" value="BAC24615.1"/>
    <property type="molecule type" value="Genomic_DNA"/>
</dbReference>
<gene>
    <name evidence="12 14" type="primary">dnaG</name>
</gene>
<dbReference type="Gene3D" id="3.90.980.10">
    <property type="entry name" value="DNA primase, catalytic core, N-terminal domain"/>
    <property type="match status" value="1"/>
</dbReference>
<evidence type="ECO:0000256" key="2">
    <source>
        <dbReference type="ARBA" id="ARBA00022515"/>
    </source>
</evidence>
<keyword evidence="9" id="KW-0460">Magnesium</keyword>
<comment type="cofactor">
    <cofactor evidence="12">
        <name>Zn(2+)</name>
        <dbReference type="ChEBI" id="CHEBI:29105"/>
    </cofactor>
    <text evidence="12">Binds 1 zinc ion per monomer.</text>
</comment>
<dbReference type="SUPFAM" id="SSF117023">
    <property type="entry name" value="DNA primase DnaG, C-terminal domain"/>
    <property type="match status" value="1"/>
</dbReference>